<keyword evidence="6 7" id="KW-0472">Membrane</keyword>
<dbReference type="Gene3D" id="1.20.1250.20">
    <property type="entry name" value="MFS general substrate transporter like domains"/>
    <property type="match status" value="1"/>
</dbReference>
<dbReference type="InterPro" id="IPR020846">
    <property type="entry name" value="MFS_dom"/>
</dbReference>
<evidence type="ECO:0000259" key="8">
    <source>
        <dbReference type="PROSITE" id="PS50850"/>
    </source>
</evidence>
<dbReference type="InterPro" id="IPR005828">
    <property type="entry name" value="MFS_sugar_transport-like"/>
</dbReference>
<dbReference type="PANTHER" id="PTHR48023">
    <property type="entry name" value="D-XYLOSE-PROTON SYMPORTER-LIKE 2"/>
    <property type="match status" value="1"/>
</dbReference>
<dbReference type="PANTHER" id="PTHR48023:SF4">
    <property type="entry name" value="D-XYLOSE-PROTON SYMPORTER-LIKE 2"/>
    <property type="match status" value="1"/>
</dbReference>
<dbReference type="EMBL" id="SNRW01006191">
    <property type="protein sequence ID" value="KAA6383545.1"/>
    <property type="molecule type" value="Genomic_DNA"/>
</dbReference>
<evidence type="ECO:0000256" key="2">
    <source>
        <dbReference type="ARBA" id="ARBA00010992"/>
    </source>
</evidence>
<evidence type="ECO:0000256" key="7">
    <source>
        <dbReference type="SAM" id="Phobius"/>
    </source>
</evidence>
<evidence type="ECO:0000313" key="10">
    <source>
        <dbReference type="Proteomes" id="UP000324800"/>
    </source>
</evidence>
<dbReference type="InterPro" id="IPR036259">
    <property type="entry name" value="MFS_trans_sf"/>
</dbReference>
<sequence length="100" mass="11160">MGIGPVFFVMIAEMFPPSVSNVASCLTMTVLWIANLIVVTVYSPLSNWIGDSRVFIITFVFSFALVLFTVFVVKETKGIHTNKNGELEKNDKKEEQSNIV</sequence>
<feature type="domain" description="Major facilitator superfamily (MFS) profile" evidence="8">
    <location>
        <begin position="1"/>
        <end position="77"/>
    </location>
</feature>
<evidence type="ECO:0000256" key="1">
    <source>
        <dbReference type="ARBA" id="ARBA00004141"/>
    </source>
</evidence>
<dbReference type="Proteomes" id="UP000324800">
    <property type="component" value="Unassembled WGS sequence"/>
</dbReference>
<feature type="transmembrane region" description="Helical" evidence="7">
    <location>
        <begin position="21"/>
        <end position="42"/>
    </location>
</feature>
<accession>A0A5J4VM75</accession>
<evidence type="ECO:0000313" key="9">
    <source>
        <dbReference type="EMBL" id="KAA6383545.1"/>
    </source>
</evidence>
<comment type="similarity">
    <text evidence="2">Belongs to the major facilitator superfamily. Sugar transporter (TC 2.A.1.1) family.</text>
</comment>
<dbReference type="InterPro" id="IPR050820">
    <property type="entry name" value="MFS_Sugar_Transporter"/>
</dbReference>
<keyword evidence="4 7" id="KW-0812">Transmembrane</keyword>
<reference evidence="9 10" key="1">
    <citation type="submission" date="2019-03" db="EMBL/GenBank/DDBJ databases">
        <title>Single cell metagenomics reveals metabolic interactions within the superorganism composed of flagellate Streblomastix strix and complex community of Bacteroidetes bacteria on its surface.</title>
        <authorList>
            <person name="Treitli S.C."/>
            <person name="Kolisko M."/>
            <person name="Husnik F."/>
            <person name="Keeling P."/>
            <person name="Hampl V."/>
        </authorList>
    </citation>
    <scope>NUCLEOTIDE SEQUENCE [LARGE SCALE GENOMIC DNA]</scope>
    <source>
        <strain evidence="9">ST1C</strain>
    </source>
</reference>
<gene>
    <name evidence="9" type="ORF">EZS28_020926</name>
</gene>
<evidence type="ECO:0000256" key="6">
    <source>
        <dbReference type="ARBA" id="ARBA00023136"/>
    </source>
</evidence>
<feature type="transmembrane region" description="Helical" evidence="7">
    <location>
        <begin position="54"/>
        <end position="73"/>
    </location>
</feature>
<dbReference type="GO" id="GO:0016020">
    <property type="term" value="C:membrane"/>
    <property type="evidence" value="ECO:0007669"/>
    <property type="project" value="UniProtKB-SubCell"/>
</dbReference>
<proteinExistence type="inferred from homology"/>
<dbReference type="AlphaFoldDB" id="A0A5J4VM75"/>
<keyword evidence="3" id="KW-0813">Transport</keyword>
<keyword evidence="5 7" id="KW-1133">Transmembrane helix</keyword>
<dbReference type="SUPFAM" id="SSF103473">
    <property type="entry name" value="MFS general substrate transporter"/>
    <property type="match status" value="1"/>
</dbReference>
<protein>
    <recommendedName>
        <fullName evidence="8">Major facilitator superfamily (MFS) profile domain-containing protein</fullName>
    </recommendedName>
</protein>
<evidence type="ECO:0000256" key="5">
    <source>
        <dbReference type="ARBA" id="ARBA00022989"/>
    </source>
</evidence>
<organism evidence="9 10">
    <name type="scientific">Streblomastix strix</name>
    <dbReference type="NCBI Taxonomy" id="222440"/>
    <lineage>
        <taxon>Eukaryota</taxon>
        <taxon>Metamonada</taxon>
        <taxon>Preaxostyla</taxon>
        <taxon>Oxymonadida</taxon>
        <taxon>Streblomastigidae</taxon>
        <taxon>Streblomastix</taxon>
    </lineage>
</organism>
<dbReference type="PROSITE" id="PS50850">
    <property type="entry name" value="MFS"/>
    <property type="match status" value="1"/>
</dbReference>
<comment type="caution">
    <text evidence="9">The sequence shown here is derived from an EMBL/GenBank/DDBJ whole genome shotgun (WGS) entry which is preliminary data.</text>
</comment>
<dbReference type="OrthoDB" id="6339427at2759"/>
<name>A0A5J4VM75_9EUKA</name>
<dbReference type="GO" id="GO:0022857">
    <property type="term" value="F:transmembrane transporter activity"/>
    <property type="evidence" value="ECO:0007669"/>
    <property type="project" value="InterPro"/>
</dbReference>
<evidence type="ECO:0000256" key="4">
    <source>
        <dbReference type="ARBA" id="ARBA00022692"/>
    </source>
</evidence>
<comment type="subcellular location">
    <subcellularLocation>
        <location evidence="1">Membrane</location>
        <topology evidence="1">Multi-pass membrane protein</topology>
    </subcellularLocation>
</comment>
<dbReference type="Pfam" id="PF00083">
    <property type="entry name" value="Sugar_tr"/>
    <property type="match status" value="1"/>
</dbReference>
<evidence type="ECO:0000256" key="3">
    <source>
        <dbReference type="ARBA" id="ARBA00022448"/>
    </source>
</evidence>